<accession>A0AAU8MU06</accession>
<evidence type="ECO:0000313" key="2">
    <source>
        <dbReference type="EMBL" id="XCO75088.1"/>
    </source>
</evidence>
<feature type="transmembrane region" description="Helical" evidence="1">
    <location>
        <begin position="258"/>
        <end position="276"/>
    </location>
</feature>
<protein>
    <submittedName>
        <fullName evidence="2">Sulfite exporter TauE/SafE family protein</fullName>
    </submittedName>
</protein>
<dbReference type="RefSeq" id="WP_363797933.1">
    <property type="nucleotide sequence ID" value="NZ_CP159925.1"/>
</dbReference>
<dbReference type="EMBL" id="CP159925">
    <property type="protein sequence ID" value="XCO75088.1"/>
    <property type="molecule type" value="Genomic_DNA"/>
</dbReference>
<sequence>MTTILLFAALGLLAVLFLIVLTATAYQRSELRPNYEAIGLGAATNFFDTLGIGSFAPTTAYLKLRKLVPDSYMPAVLNAGHALPTLVQALVFIHLIYIDPLLLLGCIAAAVNGALIGTQLATKVATRHVQWMVGLAMLIAAALYAATNLDLLPAGGDAFALGGAKFAVAVMAHLVLGMLMSFGIGLYAPSLVILSLLGLSPTAAFPVMMGACAFLMPISGMGFVRSRRIDLKVVIGLAIGGVPAVMLAAYVVKQLPLAALRWGVVSVALYTALLLLRSAAKSRRVARVPARPN</sequence>
<dbReference type="PANTHER" id="PTHR43483">
    <property type="entry name" value="MEMBRANE TRANSPORTER PROTEIN HI_0806-RELATED"/>
    <property type="match status" value="1"/>
</dbReference>
<dbReference type="PANTHER" id="PTHR43483:SF3">
    <property type="entry name" value="MEMBRANE TRANSPORTER PROTEIN HI_0806-RELATED"/>
    <property type="match status" value="1"/>
</dbReference>
<feature type="transmembrane region" description="Helical" evidence="1">
    <location>
        <begin position="166"/>
        <end position="197"/>
    </location>
</feature>
<organism evidence="2">
    <name type="scientific">Lysobacter firmicutimachus</name>
    <dbReference type="NCBI Taxonomy" id="1792846"/>
    <lineage>
        <taxon>Bacteria</taxon>
        <taxon>Pseudomonadati</taxon>
        <taxon>Pseudomonadota</taxon>
        <taxon>Gammaproteobacteria</taxon>
        <taxon>Lysobacterales</taxon>
        <taxon>Lysobacteraceae</taxon>
        <taxon>Lysobacter</taxon>
    </lineage>
</organism>
<gene>
    <name evidence="2" type="ORF">ABU614_22550</name>
</gene>
<name>A0AAU8MU06_9GAMM</name>
<keyword evidence="1" id="KW-0472">Membrane</keyword>
<dbReference type="AlphaFoldDB" id="A0AAU8MU06"/>
<keyword evidence="1" id="KW-1133">Transmembrane helix</keyword>
<feature type="transmembrane region" description="Helical" evidence="1">
    <location>
        <begin position="72"/>
        <end position="94"/>
    </location>
</feature>
<reference evidence="2" key="1">
    <citation type="submission" date="2024-06" db="EMBL/GenBank/DDBJ databases">
        <authorList>
            <person name="Li S."/>
        </authorList>
    </citation>
    <scope>NUCLEOTIDE SEQUENCE</scope>
    <source>
        <strain evidence="2">SR10</strain>
    </source>
</reference>
<feature type="transmembrane region" description="Helical" evidence="1">
    <location>
        <begin position="231"/>
        <end position="252"/>
    </location>
</feature>
<keyword evidence="1" id="KW-0812">Transmembrane</keyword>
<feature type="transmembrane region" description="Helical" evidence="1">
    <location>
        <begin position="203"/>
        <end position="224"/>
    </location>
</feature>
<proteinExistence type="predicted"/>
<evidence type="ECO:0000256" key="1">
    <source>
        <dbReference type="SAM" id="Phobius"/>
    </source>
</evidence>
<feature type="transmembrane region" description="Helical" evidence="1">
    <location>
        <begin position="128"/>
        <end position="146"/>
    </location>
</feature>
<feature type="transmembrane region" description="Helical" evidence="1">
    <location>
        <begin position="101"/>
        <end position="122"/>
    </location>
</feature>